<evidence type="ECO:0000313" key="2">
    <source>
        <dbReference type="EMBL" id="EDS33351.1"/>
    </source>
</evidence>
<dbReference type="KEGG" id="cqu:CpipJ_CPIJ009852"/>
<proteinExistence type="predicted"/>
<dbReference type="EnsemblMetazoa" id="CPIJ009852-RA">
    <property type="protein sequence ID" value="CPIJ009852-PA"/>
    <property type="gene ID" value="CPIJ009852"/>
</dbReference>
<dbReference type="AlphaFoldDB" id="B0WRF8"/>
<reference evidence="3" key="2">
    <citation type="submission" date="2021-02" db="UniProtKB">
        <authorList>
            <consortium name="EnsemblMetazoa"/>
        </authorList>
    </citation>
    <scope>IDENTIFICATION</scope>
    <source>
        <strain evidence="3">JHB</strain>
    </source>
</reference>
<dbReference type="EMBL" id="DS232055">
    <property type="protein sequence ID" value="EDS33351.1"/>
    <property type="molecule type" value="Genomic_DNA"/>
</dbReference>
<keyword evidence="4" id="KW-1185">Reference proteome</keyword>
<sequence length="272" mass="29548">MHDTPSITDLAVGPLVLSSPATAATMLYGMKHSFYSWSTSNKQVVAATAKVGGGGGGAGGPTQSEGSARQRNWDVVECSPPLNHARLGHAFERVSRVTAGADTVRCVWYEHRQLAVHRVRQLRHDGVTLRRGHEQLRRDRPLEEPSLGVVEAVDSSEKETNKERSLVQAVDDFQHPTRTHPSKKRLKTSPAKAKSVITAKASQPLASTKAEFGAAKSAGNVDRRMRTPTEVAHVRLWWPVPALAKCSSINSGVRELEPRCRAMDGAAKVLNS</sequence>
<feature type="compositionally biased region" description="Basic residues" evidence="1">
    <location>
        <begin position="177"/>
        <end position="187"/>
    </location>
</feature>
<dbReference type="Proteomes" id="UP000002320">
    <property type="component" value="Unassembled WGS sequence"/>
</dbReference>
<organism>
    <name type="scientific">Culex quinquefasciatus</name>
    <name type="common">Southern house mosquito</name>
    <name type="synonym">Culex pungens</name>
    <dbReference type="NCBI Taxonomy" id="7176"/>
    <lineage>
        <taxon>Eukaryota</taxon>
        <taxon>Metazoa</taxon>
        <taxon>Ecdysozoa</taxon>
        <taxon>Arthropoda</taxon>
        <taxon>Hexapoda</taxon>
        <taxon>Insecta</taxon>
        <taxon>Pterygota</taxon>
        <taxon>Neoptera</taxon>
        <taxon>Endopterygota</taxon>
        <taxon>Diptera</taxon>
        <taxon>Nematocera</taxon>
        <taxon>Culicoidea</taxon>
        <taxon>Culicidae</taxon>
        <taxon>Culicinae</taxon>
        <taxon>Culicini</taxon>
        <taxon>Culex</taxon>
        <taxon>Culex</taxon>
    </lineage>
</organism>
<gene>
    <name evidence="3" type="primary">6042144</name>
    <name evidence="2" type="ORF">CpipJ_CPIJ009852</name>
</gene>
<protein>
    <submittedName>
        <fullName evidence="2 3">Uncharacterized protein</fullName>
    </submittedName>
</protein>
<accession>B0WRF8</accession>
<dbReference type="InParanoid" id="B0WRF8"/>
<evidence type="ECO:0000256" key="1">
    <source>
        <dbReference type="SAM" id="MobiDB-lite"/>
    </source>
</evidence>
<evidence type="ECO:0000313" key="3">
    <source>
        <dbReference type="EnsemblMetazoa" id="CPIJ009852-PA"/>
    </source>
</evidence>
<name>B0WRF8_CULQU</name>
<evidence type="ECO:0000313" key="4">
    <source>
        <dbReference type="Proteomes" id="UP000002320"/>
    </source>
</evidence>
<dbReference type="HOGENOM" id="CLU_1023982_0_0_1"/>
<feature type="region of interest" description="Disordered" evidence="1">
    <location>
        <begin position="175"/>
        <end position="198"/>
    </location>
</feature>
<reference evidence="2" key="1">
    <citation type="submission" date="2007-03" db="EMBL/GenBank/DDBJ databases">
        <title>Annotation of Culex pipiens quinquefasciatus.</title>
        <authorList>
            <consortium name="The Broad Institute Genome Sequencing Platform"/>
            <person name="Atkinson P.W."/>
            <person name="Hemingway J."/>
            <person name="Christensen B.M."/>
            <person name="Higgs S."/>
            <person name="Kodira C."/>
            <person name="Hannick L."/>
            <person name="Megy K."/>
            <person name="O'Leary S."/>
            <person name="Pearson M."/>
            <person name="Haas B.J."/>
            <person name="Mauceli E."/>
            <person name="Wortman J.R."/>
            <person name="Lee N.H."/>
            <person name="Guigo R."/>
            <person name="Stanke M."/>
            <person name="Alvarado L."/>
            <person name="Amedeo P."/>
            <person name="Antoine C.H."/>
            <person name="Arensburger P."/>
            <person name="Bidwell S.L."/>
            <person name="Crawford M."/>
            <person name="Camaro F."/>
            <person name="Devon K."/>
            <person name="Engels R."/>
            <person name="Hammond M."/>
            <person name="Howarth C."/>
            <person name="Koehrsen M."/>
            <person name="Lawson D."/>
            <person name="Montgomery P."/>
            <person name="Nene V."/>
            <person name="Nusbaum C."/>
            <person name="Puiu D."/>
            <person name="Romero-Severson J."/>
            <person name="Severson D.W."/>
            <person name="Shumway M."/>
            <person name="Sisk P."/>
            <person name="Stolte C."/>
            <person name="Zeng Q."/>
            <person name="Eisenstadt E."/>
            <person name="Fraser-Liggett C."/>
            <person name="Strausberg R."/>
            <person name="Galagan J."/>
            <person name="Birren B."/>
            <person name="Collins F.H."/>
        </authorList>
    </citation>
    <scope>NUCLEOTIDE SEQUENCE [LARGE SCALE GENOMIC DNA]</scope>
    <source>
        <strain evidence="2">JHB</strain>
    </source>
</reference>
<dbReference type="VEuPathDB" id="VectorBase:CPIJ009852"/>